<dbReference type="SUPFAM" id="SSF56112">
    <property type="entry name" value="Protein kinase-like (PK-like)"/>
    <property type="match status" value="1"/>
</dbReference>
<dbReference type="Pfam" id="PF00069">
    <property type="entry name" value="Pkinase"/>
    <property type="match status" value="1"/>
</dbReference>
<evidence type="ECO:0000256" key="1">
    <source>
        <dbReference type="ARBA" id="ARBA00022527"/>
    </source>
</evidence>
<evidence type="ECO:0000256" key="6">
    <source>
        <dbReference type="SAM" id="MobiDB-lite"/>
    </source>
</evidence>
<dbReference type="GO" id="GO:0004674">
    <property type="term" value="F:protein serine/threonine kinase activity"/>
    <property type="evidence" value="ECO:0007669"/>
    <property type="project" value="UniProtKB-KW"/>
</dbReference>
<dbReference type="PANTHER" id="PTHR45646">
    <property type="entry name" value="SERINE/THREONINE-PROTEIN KINASE DOA-RELATED"/>
    <property type="match status" value="1"/>
</dbReference>
<evidence type="ECO:0000313" key="8">
    <source>
        <dbReference type="EMBL" id="EFA79063.1"/>
    </source>
</evidence>
<gene>
    <name evidence="8" type="ORF">PPL_08533</name>
</gene>
<dbReference type="InterPro" id="IPR051175">
    <property type="entry name" value="CLK_kinases"/>
</dbReference>
<name>D3BIG3_HETP5</name>
<dbReference type="PANTHER" id="PTHR45646:SF11">
    <property type="entry name" value="SERINE_THREONINE-PROTEIN KINASE DOA"/>
    <property type="match status" value="1"/>
</dbReference>
<keyword evidence="1" id="KW-0723">Serine/threonine-protein kinase</keyword>
<protein>
    <submittedName>
        <fullName evidence="8">Protein serine/threonine kinase</fullName>
    </submittedName>
</protein>
<feature type="compositionally biased region" description="Low complexity" evidence="6">
    <location>
        <begin position="61"/>
        <end position="82"/>
    </location>
</feature>
<dbReference type="InParanoid" id="D3BIG3"/>
<dbReference type="PROSITE" id="PS50011">
    <property type="entry name" value="PROTEIN_KINASE_DOM"/>
    <property type="match status" value="1"/>
</dbReference>
<dbReference type="InterPro" id="IPR000719">
    <property type="entry name" value="Prot_kinase_dom"/>
</dbReference>
<dbReference type="RefSeq" id="XP_020431186.1">
    <property type="nucleotide sequence ID" value="XM_020579347.1"/>
</dbReference>
<dbReference type="GeneID" id="31364012"/>
<keyword evidence="3" id="KW-0547">Nucleotide-binding</keyword>
<dbReference type="GO" id="GO:0005524">
    <property type="term" value="F:ATP binding"/>
    <property type="evidence" value="ECO:0007669"/>
    <property type="project" value="UniProtKB-KW"/>
</dbReference>
<feature type="compositionally biased region" description="Low complexity" evidence="6">
    <location>
        <begin position="22"/>
        <end position="46"/>
    </location>
</feature>
<dbReference type="EMBL" id="ADBJ01000037">
    <property type="protein sequence ID" value="EFA79063.1"/>
    <property type="molecule type" value="Genomic_DNA"/>
</dbReference>
<keyword evidence="4 8" id="KW-0418">Kinase</keyword>
<dbReference type="GO" id="GO:0005634">
    <property type="term" value="C:nucleus"/>
    <property type="evidence" value="ECO:0007669"/>
    <property type="project" value="TreeGrafter"/>
</dbReference>
<accession>D3BIG3</accession>
<proteinExistence type="predicted"/>
<keyword evidence="9" id="KW-1185">Reference proteome</keyword>
<dbReference type="Gene3D" id="1.10.510.10">
    <property type="entry name" value="Transferase(Phosphotransferase) domain 1"/>
    <property type="match status" value="1"/>
</dbReference>
<reference evidence="8 9" key="1">
    <citation type="journal article" date="2011" name="Genome Res.">
        <title>Phylogeny-wide analysis of social amoeba genomes highlights ancient origins for complex intercellular communication.</title>
        <authorList>
            <person name="Heidel A.J."/>
            <person name="Lawal H.M."/>
            <person name="Felder M."/>
            <person name="Schilde C."/>
            <person name="Helps N.R."/>
            <person name="Tunggal B."/>
            <person name="Rivero F."/>
            <person name="John U."/>
            <person name="Schleicher M."/>
            <person name="Eichinger L."/>
            <person name="Platzer M."/>
            <person name="Noegel A.A."/>
            <person name="Schaap P."/>
            <person name="Gloeckner G."/>
        </authorList>
    </citation>
    <scope>NUCLEOTIDE SEQUENCE [LARGE SCALE GENOMIC DNA]</scope>
    <source>
        <strain evidence="9">ATCC 26659 / Pp 5 / PN500</strain>
    </source>
</reference>
<feature type="region of interest" description="Disordered" evidence="6">
    <location>
        <begin position="22"/>
        <end position="85"/>
    </location>
</feature>
<organism evidence="8 9">
    <name type="scientific">Heterostelium pallidum (strain ATCC 26659 / Pp 5 / PN500)</name>
    <name type="common">Cellular slime mold</name>
    <name type="synonym">Polysphondylium pallidum</name>
    <dbReference type="NCBI Taxonomy" id="670386"/>
    <lineage>
        <taxon>Eukaryota</taxon>
        <taxon>Amoebozoa</taxon>
        <taxon>Evosea</taxon>
        <taxon>Eumycetozoa</taxon>
        <taxon>Dictyostelia</taxon>
        <taxon>Acytosteliales</taxon>
        <taxon>Acytosteliaceae</taxon>
        <taxon>Heterostelium</taxon>
    </lineage>
</organism>
<keyword evidence="5" id="KW-0067">ATP-binding</keyword>
<evidence type="ECO:0000256" key="3">
    <source>
        <dbReference type="ARBA" id="ARBA00022741"/>
    </source>
</evidence>
<dbReference type="InterPro" id="IPR011009">
    <property type="entry name" value="Kinase-like_dom_sf"/>
</dbReference>
<dbReference type="STRING" id="670386.D3BIG3"/>
<evidence type="ECO:0000313" key="9">
    <source>
        <dbReference type="Proteomes" id="UP000001396"/>
    </source>
</evidence>
<dbReference type="GO" id="GO:0043484">
    <property type="term" value="P:regulation of RNA splicing"/>
    <property type="evidence" value="ECO:0007669"/>
    <property type="project" value="TreeGrafter"/>
</dbReference>
<evidence type="ECO:0000256" key="2">
    <source>
        <dbReference type="ARBA" id="ARBA00022679"/>
    </source>
</evidence>
<keyword evidence="2" id="KW-0808">Transferase</keyword>
<evidence type="ECO:0000256" key="5">
    <source>
        <dbReference type="ARBA" id="ARBA00022840"/>
    </source>
</evidence>
<dbReference type="OMA" id="TAKECIN"/>
<comment type="caution">
    <text evidence="8">The sequence shown here is derived from an EMBL/GenBank/DDBJ whole genome shotgun (WGS) entry which is preliminary data.</text>
</comment>
<feature type="domain" description="Protein kinase" evidence="7">
    <location>
        <begin position="1"/>
        <end position="259"/>
    </location>
</feature>
<evidence type="ECO:0000256" key="4">
    <source>
        <dbReference type="ARBA" id="ARBA00022777"/>
    </source>
</evidence>
<dbReference type="AlphaFoldDB" id="D3BIG3"/>
<dbReference type="Proteomes" id="UP000001396">
    <property type="component" value="Unassembled WGS sequence"/>
</dbReference>
<feature type="compositionally biased region" description="Pro residues" evidence="6">
    <location>
        <begin position="51"/>
        <end position="60"/>
    </location>
</feature>
<sequence>MLPTQLKNRMIHYLQRLFQNTHNNNNNTFTKTSSPTSSTTTSYQNTKDLSPPSPQPPSPPSSSNNNSNENSNSNSNSSGRSSNSKDLHSDFNLFDDEYYHLEQTDIVVIDFGGATFDDKHHTSVVCSRPYRPPEIILGNGWSYPCDMWGIGCILVELYTGATLFDTHSNRQHLAMMERVIGPLPQHLTQNSKKYYPTGEYLDWKHDEDTRSLEKVNSMRGLVEYFHPEHQKLLDLISKLLEYQPSKRLSACDALNHPFFHEKIDNDLFYYK</sequence>
<dbReference type="SMART" id="SM00220">
    <property type="entry name" value="S_TKc"/>
    <property type="match status" value="1"/>
</dbReference>
<evidence type="ECO:0000259" key="7">
    <source>
        <dbReference type="PROSITE" id="PS50011"/>
    </source>
</evidence>